<protein>
    <recommendedName>
        <fullName evidence="1">Helicase-associated domain-containing protein</fullName>
    </recommendedName>
</protein>
<evidence type="ECO:0000313" key="13">
    <source>
        <dbReference type="Proteomes" id="UP000441208"/>
    </source>
</evidence>
<dbReference type="AlphaFoldDB" id="A0A6A4CZY5"/>
<evidence type="ECO:0000313" key="14">
    <source>
        <dbReference type="Proteomes" id="UP000476176"/>
    </source>
</evidence>
<sequence>MLRLSARRGWRLERPVQAAPVSACSEAIQRFALFSRCFSSTPPEGQTGSSGAVKNGSMVAEEYRGASAWEKKILAALRPYKQLNGDVLVPRPFVVPSGDACWPSVTWGYKLGVAVRDLRTRSKSKARLSTEMEEELEKLDFVYDFYQFRWNRVVMPALREFYRVNGHADVPKNFVVPIGNESWPKLAWGYHLGEMVGKIRHQEAYSTLVAMSKEELDRMGFCYDMSIPERDWAEKILPSIRVYRQVFGDCIIPYTFTVPSLPPWPEKAWGMALGAAVSKCRGGTYYMDKVARDREVLDSVGLAWSRNAAVWNEILFPAIKAYVDVHKNGKIPQQFVVPSEDPWPRKSWGKRLGDALSHTRINGSYFVQYGRDIEKLDELGLNVKLSLRAWNKRVVPLLKTYAELHGEEVPVDFVVPSDTPWEKKVTGVRLGLIVALNSQLMSRN</sequence>
<comment type="caution">
    <text evidence="7">The sequence shown here is derived from an EMBL/GenBank/DDBJ whole genome shotgun (WGS) entry which is preliminary data.</text>
</comment>
<dbReference type="EMBL" id="QXGA01000975">
    <property type="protein sequence ID" value="KAE9133376.1"/>
    <property type="molecule type" value="Genomic_DNA"/>
</dbReference>
<dbReference type="Proteomes" id="UP000476176">
    <property type="component" value="Unassembled WGS sequence"/>
</dbReference>
<reference evidence="9 10" key="1">
    <citation type="submission" date="2018-08" db="EMBL/GenBank/DDBJ databases">
        <title>Genomic investigation of the strawberry pathogen Phytophthora fragariae indicates pathogenicity is determined by transcriptional variation in three key races.</title>
        <authorList>
            <person name="Adams T.M."/>
            <person name="Armitage A.D."/>
            <person name="Sobczyk M.K."/>
            <person name="Bates H.J."/>
            <person name="Dunwell J.M."/>
            <person name="Nellist C.F."/>
            <person name="Harrison R.J."/>
        </authorList>
    </citation>
    <scope>NUCLEOTIDE SEQUENCE [LARGE SCALE GENOMIC DNA]</scope>
    <source>
        <strain evidence="7 11">A4</strain>
        <strain evidence="6 14">BC-23</strain>
        <strain evidence="5 10">NOV-27</strain>
        <strain evidence="4 12">NOV-5</strain>
        <strain evidence="3 13">NOV-71</strain>
        <strain evidence="8 15">NOV-77</strain>
        <strain evidence="2 9">NOV-9</strain>
    </source>
</reference>
<proteinExistence type="predicted"/>
<dbReference type="Proteomes" id="UP000486351">
    <property type="component" value="Unassembled WGS sequence"/>
</dbReference>
<dbReference type="PANTHER" id="PTHR37066">
    <property type="entry name" value="HELICASE-ASSOCIATED"/>
    <property type="match status" value="1"/>
</dbReference>
<dbReference type="PANTHER" id="PTHR37066:SF1">
    <property type="entry name" value="LNS2_PITP DOMAIN-CONTAINING PROTEIN"/>
    <property type="match status" value="1"/>
</dbReference>
<dbReference type="Proteomes" id="UP000437068">
    <property type="component" value="Unassembled WGS sequence"/>
</dbReference>
<evidence type="ECO:0000313" key="5">
    <source>
        <dbReference type="EMBL" id="KAE9198131.1"/>
    </source>
</evidence>
<dbReference type="EMBL" id="QXFY01001052">
    <property type="protein sequence ID" value="KAE9329900.1"/>
    <property type="molecule type" value="Genomic_DNA"/>
</dbReference>
<dbReference type="EMBL" id="QXGB01001051">
    <property type="protein sequence ID" value="KAE9198131.1"/>
    <property type="molecule type" value="Genomic_DNA"/>
</dbReference>
<evidence type="ECO:0000313" key="6">
    <source>
        <dbReference type="EMBL" id="KAE9213402.1"/>
    </source>
</evidence>
<keyword evidence="10" id="KW-1185">Reference proteome</keyword>
<evidence type="ECO:0000313" key="10">
    <source>
        <dbReference type="Proteomes" id="UP000433483"/>
    </source>
</evidence>
<dbReference type="EMBL" id="QXFZ01001071">
    <property type="protein sequence ID" value="KAE9097695.1"/>
    <property type="molecule type" value="Genomic_DNA"/>
</dbReference>
<dbReference type="Proteomes" id="UP000433483">
    <property type="component" value="Unassembled WGS sequence"/>
</dbReference>
<organism evidence="7 11">
    <name type="scientific">Phytophthora fragariae</name>
    <dbReference type="NCBI Taxonomy" id="53985"/>
    <lineage>
        <taxon>Eukaryota</taxon>
        <taxon>Sar</taxon>
        <taxon>Stramenopiles</taxon>
        <taxon>Oomycota</taxon>
        <taxon>Peronosporomycetes</taxon>
        <taxon>Peronosporales</taxon>
        <taxon>Peronosporaceae</taxon>
        <taxon>Phytophthora</taxon>
    </lineage>
</organism>
<evidence type="ECO:0000313" key="3">
    <source>
        <dbReference type="EMBL" id="KAE9097695.1"/>
    </source>
</evidence>
<dbReference type="InterPro" id="IPR005114">
    <property type="entry name" value="Helicase_assoc"/>
</dbReference>
<evidence type="ECO:0000313" key="2">
    <source>
        <dbReference type="EMBL" id="KAE8932296.1"/>
    </source>
</evidence>
<evidence type="ECO:0000313" key="4">
    <source>
        <dbReference type="EMBL" id="KAE9133376.1"/>
    </source>
</evidence>
<dbReference type="Proteomes" id="UP000441208">
    <property type="component" value="Unassembled WGS sequence"/>
</dbReference>
<accession>A0A6A4CZY5</accession>
<evidence type="ECO:0000313" key="15">
    <source>
        <dbReference type="Proteomes" id="UP000486351"/>
    </source>
</evidence>
<evidence type="ECO:0000313" key="8">
    <source>
        <dbReference type="EMBL" id="KAE9329900.1"/>
    </source>
</evidence>
<dbReference type="Pfam" id="PF03457">
    <property type="entry name" value="HA"/>
    <property type="match status" value="1"/>
</dbReference>
<evidence type="ECO:0000313" key="12">
    <source>
        <dbReference type="Proteomes" id="UP000440732"/>
    </source>
</evidence>
<dbReference type="OrthoDB" id="66498at2759"/>
<dbReference type="EMBL" id="QXGC01001024">
    <property type="protein sequence ID" value="KAE9213402.1"/>
    <property type="molecule type" value="Genomic_DNA"/>
</dbReference>
<dbReference type="EMBL" id="QXGE01001003">
    <property type="protein sequence ID" value="KAE9299479.1"/>
    <property type="molecule type" value="Genomic_DNA"/>
</dbReference>
<evidence type="ECO:0000313" key="11">
    <source>
        <dbReference type="Proteomes" id="UP000437068"/>
    </source>
</evidence>
<gene>
    <name evidence="7" type="ORF">PF001_g15428</name>
    <name evidence="6" type="ORF">PF004_g15355</name>
    <name evidence="5" type="ORF">PF005_g16254</name>
    <name evidence="4" type="ORF">PF006_g15042</name>
    <name evidence="3" type="ORF">PF007_g16539</name>
    <name evidence="8" type="ORF">PF008_g15834</name>
    <name evidence="2" type="ORF">PF009_g17672</name>
</gene>
<name>A0A6A4CZY5_9STRA</name>
<feature type="domain" description="Helicase-associated" evidence="1">
    <location>
        <begin position="67"/>
        <end position="141"/>
    </location>
</feature>
<evidence type="ECO:0000313" key="7">
    <source>
        <dbReference type="EMBL" id="KAE9299479.1"/>
    </source>
</evidence>
<dbReference type="Proteomes" id="UP000429523">
    <property type="component" value="Unassembled WGS sequence"/>
</dbReference>
<dbReference type="Proteomes" id="UP000440732">
    <property type="component" value="Unassembled WGS sequence"/>
</dbReference>
<dbReference type="EMBL" id="QXGF01001134">
    <property type="protein sequence ID" value="KAE8932296.1"/>
    <property type="molecule type" value="Genomic_DNA"/>
</dbReference>
<evidence type="ECO:0000313" key="9">
    <source>
        <dbReference type="Proteomes" id="UP000429523"/>
    </source>
</evidence>
<evidence type="ECO:0000259" key="1">
    <source>
        <dbReference type="Pfam" id="PF03457"/>
    </source>
</evidence>